<sequence>MVKPQKLLYTTLLAISISAAAQGQELKRLSLGIDCGTSTYSTDLKENDAIRATSSVTFFDQSGSYDLRTSTHRTYYGIKAELLSSSGYLGISTGIRYTQVKSEINRDSWFSYSKTKFYVLYNQNGTNTEYAQVEKVTQKADYLGIPLDFRFYTTRPRFFRLFFKLGFDFSMRVGNKNTVDFLTTSMNPYEQQVGRAIGTPSSVLTTFNPGLGFKLGDTDGVNVSFELNAPSYIISTNASTFAKNRIGIGAQLYIYYPIL</sequence>
<feature type="signal peptide" evidence="1">
    <location>
        <begin position="1"/>
        <end position="21"/>
    </location>
</feature>
<keyword evidence="1" id="KW-0732">Signal</keyword>
<name>A0A4R2EFM7_9BACT</name>
<proteinExistence type="predicted"/>
<dbReference type="Pfam" id="PF13568">
    <property type="entry name" value="OMP_b-brl_2"/>
    <property type="match status" value="1"/>
</dbReference>
<dbReference type="EMBL" id="SLWB01000017">
    <property type="protein sequence ID" value="TCN62869.1"/>
    <property type="molecule type" value="Genomic_DNA"/>
</dbReference>
<evidence type="ECO:0000259" key="2">
    <source>
        <dbReference type="Pfam" id="PF13568"/>
    </source>
</evidence>
<feature type="chain" id="PRO_5020766034" evidence="1">
    <location>
        <begin position="22"/>
        <end position="259"/>
    </location>
</feature>
<evidence type="ECO:0000256" key="1">
    <source>
        <dbReference type="SAM" id="SignalP"/>
    </source>
</evidence>
<dbReference type="RefSeq" id="WP_131840277.1">
    <property type="nucleotide sequence ID" value="NZ_SLWB01000017.1"/>
</dbReference>
<dbReference type="InterPro" id="IPR025665">
    <property type="entry name" value="Beta-barrel_OMP_2"/>
</dbReference>
<protein>
    <submittedName>
        <fullName evidence="3">Outer membrane protein with beta-barrel domain</fullName>
    </submittedName>
</protein>
<dbReference type="OrthoDB" id="9833801at2"/>
<keyword evidence="4" id="KW-1185">Reference proteome</keyword>
<reference evidence="3 4" key="1">
    <citation type="submission" date="2019-03" db="EMBL/GenBank/DDBJ databases">
        <title>Genomic Encyclopedia of Archaeal and Bacterial Type Strains, Phase II (KMG-II): from individual species to whole genera.</title>
        <authorList>
            <person name="Goeker M."/>
        </authorList>
    </citation>
    <scope>NUCLEOTIDE SEQUENCE [LARGE SCALE GENOMIC DNA]</scope>
    <source>
        <strain evidence="3 4">RL-C</strain>
    </source>
</reference>
<comment type="caution">
    <text evidence="3">The sequence shown here is derived from an EMBL/GenBank/DDBJ whole genome shotgun (WGS) entry which is preliminary data.</text>
</comment>
<evidence type="ECO:0000313" key="3">
    <source>
        <dbReference type="EMBL" id="TCN62869.1"/>
    </source>
</evidence>
<dbReference type="Proteomes" id="UP000294830">
    <property type="component" value="Unassembled WGS sequence"/>
</dbReference>
<evidence type="ECO:0000313" key="4">
    <source>
        <dbReference type="Proteomes" id="UP000294830"/>
    </source>
</evidence>
<accession>A0A4R2EFM7</accession>
<gene>
    <name evidence="3" type="ORF">CLV25_1174</name>
</gene>
<organism evidence="3 4">
    <name type="scientific">Acetobacteroides hydrogenigenes</name>
    <dbReference type="NCBI Taxonomy" id="979970"/>
    <lineage>
        <taxon>Bacteria</taxon>
        <taxon>Pseudomonadati</taxon>
        <taxon>Bacteroidota</taxon>
        <taxon>Bacteroidia</taxon>
        <taxon>Bacteroidales</taxon>
        <taxon>Rikenellaceae</taxon>
        <taxon>Acetobacteroides</taxon>
    </lineage>
</organism>
<feature type="domain" description="Outer membrane protein beta-barrel" evidence="2">
    <location>
        <begin position="78"/>
        <end position="199"/>
    </location>
</feature>
<dbReference type="AlphaFoldDB" id="A0A4R2EFM7"/>